<dbReference type="Gene3D" id="1.20.140.10">
    <property type="entry name" value="Butyryl-CoA Dehydrogenase, subunit A, domain 3"/>
    <property type="match status" value="1"/>
</dbReference>
<dbReference type="InterPro" id="IPR046373">
    <property type="entry name" value="Acyl-CoA_Oxase/DH_mid-dom_sf"/>
</dbReference>
<dbReference type="GO" id="GO:0003995">
    <property type="term" value="F:acyl-CoA dehydrogenase activity"/>
    <property type="evidence" value="ECO:0007669"/>
    <property type="project" value="InterPro"/>
</dbReference>
<dbReference type="InterPro" id="IPR050741">
    <property type="entry name" value="Acyl-CoA_dehydrogenase"/>
</dbReference>
<comment type="similarity">
    <text evidence="2 7">Belongs to the acyl-CoA dehydrogenase family.</text>
</comment>
<evidence type="ECO:0000256" key="3">
    <source>
        <dbReference type="ARBA" id="ARBA00019125"/>
    </source>
</evidence>
<feature type="domain" description="Acyl-CoA oxidase/dehydrogenase middle" evidence="9">
    <location>
        <begin position="85"/>
        <end position="173"/>
    </location>
</feature>
<dbReference type="PROSITE" id="PS00072">
    <property type="entry name" value="ACYL_COA_DH_1"/>
    <property type="match status" value="1"/>
</dbReference>
<dbReference type="SUPFAM" id="SSF56645">
    <property type="entry name" value="Acyl-CoA dehydrogenase NM domain-like"/>
    <property type="match status" value="1"/>
</dbReference>
<evidence type="ECO:0000256" key="4">
    <source>
        <dbReference type="ARBA" id="ARBA00022630"/>
    </source>
</evidence>
<dbReference type="GO" id="GO:0005737">
    <property type="term" value="C:cytoplasm"/>
    <property type="evidence" value="ECO:0007669"/>
    <property type="project" value="TreeGrafter"/>
</dbReference>
<dbReference type="EMBL" id="CP013011">
    <property type="protein sequence ID" value="ALL01564.1"/>
    <property type="molecule type" value="Genomic_DNA"/>
</dbReference>
<dbReference type="InterPro" id="IPR036250">
    <property type="entry name" value="AcylCo_DH-like_C"/>
</dbReference>
<dbReference type="STRING" id="1273541.Pyrde_1521"/>
<dbReference type="InterPro" id="IPR009100">
    <property type="entry name" value="AcylCoA_DH/oxidase_NM_dom_sf"/>
</dbReference>
<dbReference type="GO" id="GO:0033539">
    <property type="term" value="P:fatty acid beta-oxidation using acyl-CoA dehydrogenase"/>
    <property type="evidence" value="ECO:0007669"/>
    <property type="project" value="TreeGrafter"/>
</dbReference>
<name>A0A0P0N5I8_9CREN</name>
<evidence type="ECO:0000259" key="9">
    <source>
        <dbReference type="Pfam" id="PF02770"/>
    </source>
</evidence>
<evidence type="ECO:0000256" key="6">
    <source>
        <dbReference type="ARBA" id="ARBA00023002"/>
    </source>
</evidence>
<evidence type="ECO:0000256" key="1">
    <source>
        <dbReference type="ARBA" id="ARBA00001974"/>
    </source>
</evidence>
<evidence type="ECO:0000256" key="7">
    <source>
        <dbReference type="RuleBase" id="RU362125"/>
    </source>
</evidence>
<dbReference type="Proteomes" id="UP000058613">
    <property type="component" value="Chromosome"/>
</dbReference>
<dbReference type="PANTHER" id="PTHR48083">
    <property type="entry name" value="MEDIUM-CHAIN SPECIFIC ACYL-COA DEHYDROGENASE, MITOCHONDRIAL-RELATED"/>
    <property type="match status" value="1"/>
</dbReference>
<organism evidence="10 11">
    <name type="scientific">Pyrodictium delaneyi</name>
    <dbReference type="NCBI Taxonomy" id="1273541"/>
    <lineage>
        <taxon>Archaea</taxon>
        <taxon>Thermoproteota</taxon>
        <taxon>Thermoprotei</taxon>
        <taxon>Desulfurococcales</taxon>
        <taxon>Pyrodictiaceae</taxon>
        <taxon>Pyrodictium</taxon>
    </lineage>
</organism>
<evidence type="ECO:0000259" key="8">
    <source>
        <dbReference type="Pfam" id="PF00441"/>
    </source>
</evidence>
<dbReference type="PANTHER" id="PTHR48083:SF2">
    <property type="entry name" value="MEDIUM-CHAIN SPECIFIC ACYL-COA DEHYDROGENASE, MITOCHONDRIAL"/>
    <property type="match status" value="1"/>
</dbReference>
<dbReference type="InterPro" id="IPR006089">
    <property type="entry name" value="Acyl-CoA_DH_CS"/>
</dbReference>
<comment type="cofactor">
    <cofactor evidence="1 7">
        <name>FAD</name>
        <dbReference type="ChEBI" id="CHEBI:57692"/>
    </cofactor>
</comment>
<keyword evidence="6 7" id="KW-0560">Oxidoreductase</keyword>
<keyword evidence="5 7" id="KW-0274">FAD</keyword>
<protein>
    <recommendedName>
        <fullName evidence="3">Medium-chain specific acyl-CoA dehydrogenase, mitochondrial</fullName>
    </recommendedName>
</protein>
<accession>A0A0P0N5I8</accession>
<dbReference type="Gene3D" id="2.40.110.10">
    <property type="entry name" value="Butyryl-CoA Dehydrogenase, subunit A, domain 2"/>
    <property type="match status" value="1"/>
</dbReference>
<evidence type="ECO:0000256" key="2">
    <source>
        <dbReference type="ARBA" id="ARBA00009347"/>
    </source>
</evidence>
<dbReference type="KEGG" id="pdl:Pyrde_1521"/>
<feature type="domain" description="Acyl-CoA dehydrogenase/oxidase C-terminal" evidence="8">
    <location>
        <begin position="187"/>
        <end position="327"/>
    </location>
</feature>
<dbReference type="InterPro" id="IPR009075">
    <property type="entry name" value="AcylCo_DH/oxidase_C"/>
</dbReference>
<evidence type="ECO:0000313" key="11">
    <source>
        <dbReference type="Proteomes" id="UP000058613"/>
    </source>
</evidence>
<evidence type="ECO:0000256" key="5">
    <source>
        <dbReference type="ARBA" id="ARBA00022827"/>
    </source>
</evidence>
<dbReference type="Pfam" id="PF00441">
    <property type="entry name" value="Acyl-CoA_dh_1"/>
    <property type="match status" value="1"/>
</dbReference>
<gene>
    <name evidence="10" type="ORF">Pyrde_1521</name>
</gene>
<reference evidence="10 11" key="1">
    <citation type="submission" date="2015-10" db="EMBL/GenBank/DDBJ databases">
        <title>Complete genome sequence of hyperthermophilic archaeon Pyrodictium delaneyi Su06.</title>
        <authorList>
            <person name="Jung J.-H."/>
            <person name="Lin J."/>
            <person name="Holden J.F."/>
            <person name="Park C.-S."/>
        </authorList>
    </citation>
    <scope>NUCLEOTIDE SEQUENCE [LARGE SCALE GENOMIC DNA]</scope>
    <source>
        <strain evidence="10 11">Su06</strain>
    </source>
</reference>
<proteinExistence type="inferred from homology"/>
<keyword evidence="4 7" id="KW-0285">Flavoprotein</keyword>
<dbReference type="InterPro" id="IPR006091">
    <property type="entry name" value="Acyl-CoA_Oxase/DH_mid-dom"/>
</dbReference>
<dbReference type="AlphaFoldDB" id="A0A0P0N5I8"/>
<dbReference type="SUPFAM" id="SSF47203">
    <property type="entry name" value="Acyl-CoA dehydrogenase C-terminal domain-like"/>
    <property type="match status" value="1"/>
</dbReference>
<evidence type="ECO:0000313" key="10">
    <source>
        <dbReference type="EMBL" id="ALL01564.1"/>
    </source>
</evidence>
<dbReference type="CDD" id="cd00567">
    <property type="entry name" value="ACAD"/>
    <property type="match status" value="1"/>
</dbReference>
<sequence length="338" mass="35923">MKLKPPAMEMLDPRCLGVLSTSQHNLVTRVLELAGDCSNLGMLARRVMETRIDPCTGMSLVSHCVARRILEGLGVQVPEGLLSPALTEPRGGSDLAGVETRAEILDDGRVSITGEKVFATNALYASAILVFAQGNGGHVLALVEPNAAGLHAEPLDLEAYSCSGIARLRLENVEARLIAGPGREPYRVVLRSLAESRVLVAALAVSLANTVLEKALDWALERDVYRFQAVSHRLARAYAGLEAAKALVEKAADVLESGSGVDWGLTSAAKYVAVEMGLAAADAALRTFGGHAVRRGMGLTDLLLHLYALEPAEGTSDIQLEIIARSLEKLWKTGRGTS</sequence>
<dbReference type="Pfam" id="PF02770">
    <property type="entry name" value="Acyl-CoA_dh_M"/>
    <property type="match status" value="1"/>
</dbReference>